<dbReference type="PATRIC" id="fig|36849.3.peg.1694"/>
<dbReference type="PROSITE" id="PS00160">
    <property type="entry name" value="ALDOLASE_KDPG_KHG_2"/>
    <property type="match status" value="1"/>
</dbReference>
<dbReference type="GO" id="GO:0008675">
    <property type="term" value="F:2-dehydro-3-deoxy-phosphogluconate aldolase activity"/>
    <property type="evidence" value="ECO:0007669"/>
    <property type="project" value="UniProtKB-EC"/>
</dbReference>
<keyword evidence="7" id="KW-0704">Schiff base</keyword>
<comment type="catalytic activity">
    <reaction evidence="1">
        <text>2-dehydro-3-deoxy-6-phospho-D-gluconate = D-glyceraldehyde 3-phosphate + pyruvate</text>
        <dbReference type="Rhea" id="RHEA:17089"/>
        <dbReference type="ChEBI" id="CHEBI:15361"/>
        <dbReference type="ChEBI" id="CHEBI:57569"/>
        <dbReference type="ChEBI" id="CHEBI:59776"/>
        <dbReference type="EC" id="4.1.2.14"/>
    </reaction>
</comment>
<keyword evidence="10" id="KW-1185">Reference proteome</keyword>
<evidence type="ECO:0000256" key="5">
    <source>
        <dbReference type="ARBA" id="ARBA00013063"/>
    </source>
</evidence>
<accession>A0A0P8X148</accession>
<dbReference type="PROSITE" id="PS00159">
    <property type="entry name" value="ALDOLASE_KDPG_KHG_1"/>
    <property type="match status" value="1"/>
</dbReference>
<dbReference type="Gene3D" id="3.20.20.70">
    <property type="entry name" value="Aldolase class I"/>
    <property type="match status" value="1"/>
</dbReference>
<dbReference type="EC" id="4.1.2.14" evidence="5"/>
<organism evidence="9 10">
    <name type="scientific">Oxobacter pfennigii</name>
    <dbReference type="NCBI Taxonomy" id="36849"/>
    <lineage>
        <taxon>Bacteria</taxon>
        <taxon>Bacillati</taxon>
        <taxon>Bacillota</taxon>
        <taxon>Clostridia</taxon>
        <taxon>Eubacteriales</taxon>
        <taxon>Clostridiaceae</taxon>
        <taxon>Oxobacter</taxon>
    </lineage>
</organism>
<comment type="similarity">
    <text evidence="3">Belongs to the KHG/KDPG aldolase family.</text>
</comment>
<evidence type="ECO:0000256" key="2">
    <source>
        <dbReference type="ARBA" id="ARBA00004736"/>
    </source>
</evidence>
<dbReference type="STRING" id="36849.OXPF_16040"/>
<evidence type="ECO:0000313" key="10">
    <source>
        <dbReference type="Proteomes" id="UP000050326"/>
    </source>
</evidence>
<evidence type="ECO:0000313" key="9">
    <source>
        <dbReference type="EMBL" id="KPU44521.1"/>
    </source>
</evidence>
<dbReference type="InterPro" id="IPR000887">
    <property type="entry name" value="Aldlse_KDPG_KHG"/>
</dbReference>
<comment type="caution">
    <text evidence="9">The sequence shown here is derived from an EMBL/GenBank/DDBJ whole genome shotgun (WGS) entry which is preliminary data.</text>
</comment>
<evidence type="ECO:0000256" key="6">
    <source>
        <dbReference type="ARBA" id="ARBA00023239"/>
    </source>
</evidence>
<comment type="subunit">
    <text evidence="4">Homotrimer.</text>
</comment>
<protein>
    <recommendedName>
        <fullName evidence="5">2-dehydro-3-deoxy-phosphogluconate aldolase</fullName>
        <ecNumber evidence="5">4.1.2.14</ecNumber>
    </recommendedName>
</protein>
<gene>
    <name evidence="9" type="primary">eda</name>
    <name evidence="9" type="ORF">OXPF_16040</name>
</gene>
<dbReference type="InterPro" id="IPR013785">
    <property type="entry name" value="Aldolase_TIM"/>
</dbReference>
<proteinExistence type="inferred from homology"/>
<dbReference type="InterPro" id="IPR031338">
    <property type="entry name" value="KDPG/KHG_AS_2"/>
</dbReference>
<evidence type="ECO:0000256" key="7">
    <source>
        <dbReference type="ARBA" id="ARBA00023270"/>
    </source>
</evidence>
<dbReference type="PANTHER" id="PTHR30246">
    <property type="entry name" value="2-KETO-3-DEOXY-6-PHOSPHOGLUCONATE ALDOLASE"/>
    <property type="match status" value="1"/>
</dbReference>
<dbReference type="NCBIfam" id="TIGR01182">
    <property type="entry name" value="eda"/>
    <property type="match status" value="1"/>
</dbReference>
<name>A0A0P8X148_9CLOT</name>
<dbReference type="InterPro" id="IPR031337">
    <property type="entry name" value="KDPG/KHG_AS_1"/>
</dbReference>
<keyword evidence="8" id="KW-0119">Carbohydrate metabolism</keyword>
<sequence length="320" mass="34105">MNEVLKKISGIGIVPVIKIEDIENAVPLAKALIDGGLPIAEITFRAAGADKAIKAIKEAFPQMVVGAGTVLTIDQVKAAKDAGAEFIVSPGFNPKTVAYCNEIGMPITPGCTTASEIELAIEMGLEVVKFFPAEQSGGLDKIKSLAGPFANMKFIPTGGIDLKNLSTYLSFDKIIACGGSFMVKEEFIKNKEWDKITALSRQAVDIMLGFEIAHVGINAANEEEALSVANMFGMLFNMLVKNGNSSIFAGTAVEVMKAPFLGKNGHIGIKTYSIPRAKAHLESRGIKFNENSVKLDAKGKIAAIYLEQEIAGFAVHLAQK</sequence>
<dbReference type="RefSeq" id="WP_054874676.1">
    <property type="nucleotide sequence ID" value="NZ_LKET01000029.1"/>
</dbReference>
<evidence type="ECO:0000256" key="1">
    <source>
        <dbReference type="ARBA" id="ARBA00000654"/>
    </source>
</evidence>
<dbReference type="OrthoDB" id="9802667at2"/>
<comment type="pathway">
    <text evidence="2">Carbohydrate acid metabolism; 2-dehydro-3-deoxy-D-gluconate degradation; D-glyceraldehyde 3-phosphate and pyruvate from 2-dehydro-3-deoxy-D-gluconate: step 2/2.</text>
</comment>
<dbReference type="NCBIfam" id="NF004325">
    <property type="entry name" value="PRK05718.1"/>
    <property type="match status" value="1"/>
</dbReference>
<dbReference type="PANTHER" id="PTHR30246:SF1">
    <property type="entry name" value="2-DEHYDRO-3-DEOXY-6-PHOSPHOGALACTONATE ALDOLASE-RELATED"/>
    <property type="match status" value="1"/>
</dbReference>
<reference evidence="9 10" key="1">
    <citation type="submission" date="2015-09" db="EMBL/GenBank/DDBJ databases">
        <title>Genome sequence of Oxobacter pfennigii DSM 3222.</title>
        <authorList>
            <person name="Poehlein A."/>
            <person name="Bengelsdorf F.R."/>
            <person name="Schiel-Bengelsdorf B."/>
            <person name="Duerre P."/>
            <person name="Daniel R."/>
        </authorList>
    </citation>
    <scope>NUCLEOTIDE SEQUENCE [LARGE SCALE GENOMIC DNA]</scope>
    <source>
        <strain evidence="9 10">DSM 3222</strain>
    </source>
</reference>
<dbReference type="Proteomes" id="UP000050326">
    <property type="component" value="Unassembled WGS sequence"/>
</dbReference>
<evidence type="ECO:0000256" key="4">
    <source>
        <dbReference type="ARBA" id="ARBA00011233"/>
    </source>
</evidence>
<dbReference type="AlphaFoldDB" id="A0A0P8X148"/>
<dbReference type="Pfam" id="PF01081">
    <property type="entry name" value="Aldolase"/>
    <property type="match status" value="1"/>
</dbReference>
<dbReference type="EMBL" id="LKET01000029">
    <property type="protein sequence ID" value="KPU44521.1"/>
    <property type="molecule type" value="Genomic_DNA"/>
</dbReference>
<evidence type="ECO:0000256" key="8">
    <source>
        <dbReference type="ARBA" id="ARBA00023277"/>
    </source>
</evidence>
<keyword evidence="6" id="KW-0456">Lyase</keyword>
<dbReference type="CDD" id="cd00452">
    <property type="entry name" value="KDPG_aldolase"/>
    <property type="match status" value="1"/>
</dbReference>
<dbReference type="SUPFAM" id="SSF51569">
    <property type="entry name" value="Aldolase"/>
    <property type="match status" value="1"/>
</dbReference>
<evidence type="ECO:0000256" key="3">
    <source>
        <dbReference type="ARBA" id="ARBA00006906"/>
    </source>
</evidence>